<protein>
    <submittedName>
        <fullName evidence="2">Uncharacterized protein</fullName>
    </submittedName>
</protein>
<evidence type="ECO:0000313" key="1">
    <source>
        <dbReference type="EMBL" id="PKC08596.1"/>
    </source>
</evidence>
<reference evidence="2 3" key="4">
    <citation type="submission" date="2017-10" db="EMBL/GenBank/DDBJ databases">
        <title>Genome analyses suggest a sexual origin of heterokaryosis in a supposedly ancient asexual fungus.</title>
        <authorList>
            <person name="Corradi N."/>
            <person name="Sedzielewska K."/>
            <person name="Noel J."/>
            <person name="Charron P."/>
            <person name="Farinelli L."/>
            <person name="Marton T."/>
            <person name="Kruger M."/>
            <person name="Pelin A."/>
            <person name="Brachmann A."/>
            <person name="Corradi N."/>
        </authorList>
    </citation>
    <scope>NUCLEOTIDE SEQUENCE [LARGE SCALE GENOMIC DNA]</scope>
    <source>
        <strain evidence="2 3">A1</strain>
    </source>
</reference>
<dbReference type="Proteomes" id="UP000232722">
    <property type="component" value="Unassembled WGS sequence"/>
</dbReference>
<dbReference type="AlphaFoldDB" id="A0A2N0QQ82"/>
<accession>A0A2N0QQ82</accession>
<sequence length="86" mass="10283">MGGFSDQPICNLLDFSTNFNRDIILHQRMINKRIQRIQRQRRRTIRRIYRRCNAPFNPILNQIAQLPLQTTNEPFAVQLFNGSSFY</sequence>
<dbReference type="VEuPathDB" id="FungiDB:RhiirA1_479753"/>
<dbReference type="Proteomes" id="UP000232688">
    <property type="component" value="Unassembled WGS sequence"/>
</dbReference>
<proteinExistence type="predicted"/>
<reference evidence="1 4" key="1">
    <citation type="submission" date="2016-04" db="EMBL/GenBank/DDBJ databases">
        <title>Genome analyses suggest a sexual origin of heterokaryosis in a supposedly ancient asexual fungus.</title>
        <authorList>
            <person name="Ropars J."/>
            <person name="Sedzielewska K."/>
            <person name="Noel J."/>
            <person name="Charron P."/>
            <person name="Farinelli L."/>
            <person name="Marton T."/>
            <person name="Kruger M."/>
            <person name="Pelin A."/>
            <person name="Brachmann A."/>
            <person name="Corradi N."/>
        </authorList>
    </citation>
    <scope>NUCLEOTIDE SEQUENCE [LARGE SCALE GENOMIC DNA]</scope>
    <source>
        <strain evidence="1 4">A5</strain>
    </source>
</reference>
<reference evidence="1 4" key="2">
    <citation type="submission" date="2017-09" db="EMBL/GenBank/DDBJ databases">
        <title>Extensive intraspecific genome diversity in a model arbuscular mycorrhizal fungus.</title>
        <authorList>
            <person name="Chen E.C."/>
            <person name="Morin E."/>
            <person name="Beaudet D."/>
            <person name="Noel J."/>
            <person name="Ndikumana S."/>
            <person name="Charron P."/>
            <person name="St-Onge C."/>
            <person name="Giorgi J."/>
            <person name="Grigoriev I.V."/>
            <person name="Roux C."/>
            <person name="Martin F.M."/>
            <person name="Corradi N."/>
        </authorList>
    </citation>
    <scope>NUCLEOTIDE SEQUENCE [LARGE SCALE GENOMIC DNA]</scope>
    <source>
        <strain evidence="1 4">A5</strain>
    </source>
</reference>
<evidence type="ECO:0000313" key="4">
    <source>
        <dbReference type="Proteomes" id="UP000232722"/>
    </source>
</evidence>
<gene>
    <name evidence="2" type="ORF">RhiirA1_479753</name>
    <name evidence="1" type="ORF">RhiirA5_416713</name>
</gene>
<evidence type="ECO:0000313" key="3">
    <source>
        <dbReference type="Proteomes" id="UP000232688"/>
    </source>
</evidence>
<name>A0A2N0QQ82_9GLOM</name>
<evidence type="ECO:0000313" key="2">
    <source>
        <dbReference type="EMBL" id="PKC53217.1"/>
    </source>
</evidence>
<reference evidence="2 3" key="3">
    <citation type="submission" date="2017-10" db="EMBL/GenBank/DDBJ databases">
        <title>Extensive intraspecific genome diversity in a model arbuscular mycorrhizal fungus.</title>
        <authorList>
            <person name="Chen E.C.H."/>
            <person name="Morin E."/>
            <person name="Baudet D."/>
            <person name="Noel J."/>
            <person name="Ndikumana S."/>
            <person name="Charron P."/>
            <person name="St-Onge C."/>
            <person name="Giorgi J."/>
            <person name="Grigoriev I.V."/>
            <person name="Roux C."/>
            <person name="Martin F.M."/>
            <person name="Corradi N."/>
        </authorList>
    </citation>
    <scope>NUCLEOTIDE SEQUENCE [LARGE SCALE GENOMIC DNA]</scope>
    <source>
        <strain evidence="2 3">A1</strain>
    </source>
</reference>
<organism evidence="2 3">
    <name type="scientific">Rhizophagus irregularis</name>
    <dbReference type="NCBI Taxonomy" id="588596"/>
    <lineage>
        <taxon>Eukaryota</taxon>
        <taxon>Fungi</taxon>
        <taxon>Fungi incertae sedis</taxon>
        <taxon>Mucoromycota</taxon>
        <taxon>Glomeromycotina</taxon>
        <taxon>Glomeromycetes</taxon>
        <taxon>Glomerales</taxon>
        <taxon>Glomeraceae</taxon>
        <taxon>Rhizophagus</taxon>
    </lineage>
</organism>
<dbReference type="EMBL" id="LLXH01004510">
    <property type="protein sequence ID" value="PKC53217.1"/>
    <property type="molecule type" value="Genomic_DNA"/>
</dbReference>
<dbReference type="EMBL" id="LLXJ01000531">
    <property type="protein sequence ID" value="PKC08596.1"/>
    <property type="molecule type" value="Genomic_DNA"/>
</dbReference>
<comment type="caution">
    <text evidence="2">The sequence shown here is derived from an EMBL/GenBank/DDBJ whole genome shotgun (WGS) entry which is preliminary data.</text>
</comment>